<dbReference type="Gramene" id="PVH33802">
    <property type="protein sequence ID" value="PVH33802"/>
    <property type="gene ID" value="PAHAL_8G068000"/>
</dbReference>
<feature type="chain" id="PRO_5015686664" evidence="1">
    <location>
        <begin position="33"/>
        <end position="60"/>
    </location>
</feature>
<reference evidence="2" key="1">
    <citation type="submission" date="2018-04" db="EMBL/GenBank/DDBJ databases">
        <title>WGS assembly of Panicum hallii.</title>
        <authorList>
            <person name="Lovell J."/>
            <person name="Jenkins J."/>
            <person name="Lowry D."/>
            <person name="Mamidi S."/>
            <person name="Sreedasyam A."/>
            <person name="Weng X."/>
            <person name="Barry K."/>
            <person name="Bonette J."/>
            <person name="Campitelli B."/>
            <person name="Daum C."/>
            <person name="Gordon S."/>
            <person name="Gould B."/>
            <person name="Lipzen A."/>
            <person name="Macqueen A."/>
            <person name="Palacio-Mejia J."/>
            <person name="Plott C."/>
            <person name="Shakirov E."/>
            <person name="Shu S."/>
            <person name="Yoshinaga Y."/>
            <person name="Zane M."/>
            <person name="Rokhsar D."/>
            <person name="Grimwood J."/>
            <person name="Schmutz J."/>
            <person name="Juenger T."/>
        </authorList>
    </citation>
    <scope>NUCLEOTIDE SEQUENCE [LARGE SCALE GENOMIC DNA]</scope>
    <source>
        <strain evidence="2">FIL2</strain>
    </source>
</reference>
<dbReference type="Proteomes" id="UP000243499">
    <property type="component" value="Chromosome 8"/>
</dbReference>
<proteinExistence type="predicted"/>
<gene>
    <name evidence="2" type="ORF">PAHAL_8G068000</name>
</gene>
<feature type="signal peptide" evidence="1">
    <location>
        <begin position="1"/>
        <end position="32"/>
    </location>
</feature>
<dbReference type="AlphaFoldDB" id="A0A2T8I809"/>
<keyword evidence="1" id="KW-0732">Signal</keyword>
<sequence>MRSLSCLRSQGRVVSSLASSFLILSLSPFIDAVTTDKYAPNAFDLVLETNSKVKCTHPMS</sequence>
<evidence type="ECO:0000256" key="1">
    <source>
        <dbReference type="SAM" id="SignalP"/>
    </source>
</evidence>
<organism evidence="2">
    <name type="scientific">Panicum hallii</name>
    <dbReference type="NCBI Taxonomy" id="206008"/>
    <lineage>
        <taxon>Eukaryota</taxon>
        <taxon>Viridiplantae</taxon>
        <taxon>Streptophyta</taxon>
        <taxon>Embryophyta</taxon>
        <taxon>Tracheophyta</taxon>
        <taxon>Spermatophyta</taxon>
        <taxon>Magnoliopsida</taxon>
        <taxon>Liliopsida</taxon>
        <taxon>Poales</taxon>
        <taxon>Poaceae</taxon>
        <taxon>PACMAD clade</taxon>
        <taxon>Panicoideae</taxon>
        <taxon>Panicodae</taxon>
        <taxon>Paniceae</taxon>
        <taxon>Panicinae</taxon>
        <taxon>Panicum</taxon>
        <taxon>Panicum sect. Panicum</taxon>
    </lineage>
</organism>
<protein>
    <submittedName>
        <fullName evidence="2">Uncharacterized protein</fullName>
    </submittedName>
</protein>
<name>A0A2T8I809_9POAL</name>
<evidence type="ECO:0000313" key="2">
    <source>
        <dbReference type="EMBL" id="PVH33802.1"/>
    </source>
</evidence>
<dbReference type="EMBL" id="CM008053">
    <property type="protein sequence ID" value="PVH33802.1"/>
    <property type="molecule type" value="Genomic_DNA"/>
</dbReference>
<accession>A0A2T8I809</accession>